<evidence type="ECO:0000256" key="1">
    <source>
        <dbReference type="SAM" id="Phobius"/>
    </source>
</evidence>
<dbReference type="EMBL" id="JOJR01000253">
    <property type="protein sequence ID" value="RCN41017.1"/>
    <property type="molecule type" value="Genomic_DNA"/>
</dbReference>
<accession>A0A368GDZ5</accession>
<dbReference type="AlphaFoldDB" id="A0A368GDZ5"/>
<dbReference type="Proteomes" id="UP000252519">
    <property type="component" value="Unassembled WGS sequence"/>
</dbReference>
<gene>
    <name evidence="2" type="ORF">ANCCAN_13024</name>
</gene>
<evidence type="ECO:0000313" key="2">
    <source>
        <dbReference type="EMBL" id="RCN41017.1"/>
    </source>
</evidence>
<keyword evidence="3" id="KW-1185">Reference proteome</keyword>
<dbReference type="OrthoDB" id="18740at2759"/>
<reference evidence="2 3" key="1">
    <citation type="submission" date="2014-10" db="EMBL/GenBank/DDBJ databases">
        <title>Draft genome of the hookworm Ancylostoma caninum.</title>
        <authorList>
            <person name="Mitreva M."/>
        </authorList>
    </citation>
    <scope>NUCLEOTIDE SEQUENCE [LARGE SCALE GENOMIC DNA]</scope>
    <source>
        <strain evidence="2 3">Baltimore</strain>
    </source>
</reference>
<dbReference type="STRING" id="29170.A0A368GDZ5"/>
<keyword evidence="1" id="KW-0812">Transmembrane</keyword>
<keyword evidence="1" id="KW-1133">Transmembrane helix</keyword>
<evidence type="ECO:0000313" key="3">
    <source>
        <dbReference type="Proteomes" id="UP000252519"/>
    </source>
</evidence>
<organism evidence="2 3">
    <name type="scientific">Ancylostoma caninum</name>
    <name type="common">Dog hookworm</name>
    <dbReference type="NCBI Taxonomy" id="29170"/>
    <lineage>
        <taxon>Eukaryota</taxon>
        <taxon>Metazoa</taxon>
        <taxon>Ecdysozoa</taxon>
        <taxon>Nematoda</taxon>
        <taxon>Chromadorea</taxon>
        <taxon>Rhabditida</taxon>
        <taxon>Rhabditina</taxon>
        <taxon>Rhabditomorpha</taxon>
        <taxon>Strongyloidea</taxon>
        <taxon>Ancylostomatidae</taxon>
        <taxon>Ancylostomatinae</taxon>
        <taxon>Ancylostoma</taxon>
    </lineage>
</organism>
<protein>
    <submittedName>
        <fullName evidence="2">Uncharacterized protein</fullName>
    </submittedName>
</protein>
<comment type="caution">
    <text evidence="2">The sequence shown here is derived from an EMBL/GenBank/DDBJ whole genome shotgun (WGS) entry which is preliminary data.</text>
</comment>
<feature type="transmembrane region" description="Helical" evidence="1">
    <location>
        <begin position="115"/>
        <end position="136"/>
    </location>
</feature>
<proteinExistence type="predicted"/>
<sequence>MIFPNHKGIKLQIIPKVSDELETLVVRCDSEWENDALRLRADLLAISGSFFQLEFDRINEKLNLLTFEKEKLRDLMRIRLKYLDAARDFITSTDSSIDVTQMATPSDRHPDVENLVSIFLLFPVIFSFDYVCSYFIHRLLSGFLLESNKKSFEFWP</sequence>
<keyword evidence="1" id="KW-0472">Membrane</keyword>
<name>A0A368GDZ5_ANCCA</name>